<evidence type="ECO:0000313" key="3">
    <source>
        <dbReference type="EMBL" id="KAJ3490602.1"/>
    </source>
</evidence>
<feature type="compositionally biased region" description="Basic and acidic residues" evidence="1">
    <location>
        <begin position="649"/>
        <end position="660"/>
    </location>
</feature>
<feature type="compositionally biased region" description="Pro residues" evidence="1">
    <location>
        <begin position="253"/>
        <end position="264"/>
    </location>
</feature>
<proteinExistence type="predicted"/>
<feature type="region of interest" description="Disordered" evidence="1">
    <location>
        <begin position="172"/>
        <end position="210"/>
    </location>
</feature>
<feature type="region of interest" description="Disordered" evidence="1">
    <location>
        <begin position="759"/>
        <end position="1152"/>
    </location>
</feature>
<dbReference type="PROSITE" id="PS50006">
    <property type="entry name" value="FHA_DOMAIN"/>
    <property type="match status" value="1"/>
</dbReference>
<feature type="compositionally biased region" description="Pro residues" evidence="1">
    <location>
        <begin position="914"/>
        <end position="925"/>
    </location>
</feature>
<feature type="compositionally biased region" description="Acidic residues" evidence="1">
    <location>
        <begin position="1000"/>
        <end position="1011"/>
    </location>
</feature>
<evidence type="ECO:0000256" key="1">
    <source>
        <dbReference type="SAM" id="MobiDB-lite"/>
    </source>
</evidence>
<name>A0AAD5VCS7_9APHY</name>
<dbReference type="Pfam" id="PF00498">
    <property type="entry name" value="FHA"/>
    <property type="match status" value="1"/>
</dbReference>
<keyword evidence="4" id="KW-1185">Reference proteome</keyword>
<accession>A0AAD5VCS7</accession>
<feature type="compositionally biased region" description="Acidic residues" evidence="1">
    <location>
        <begin position="661"/>
        <end position="676"/>
    </location>
</feature>
<feature type="compositionally biased region" description="Acidic residues" evidence="1">
    <location>
        <begin position="590"/>
        <end position="600"/>
    </location>
</feature>
<gene>
    <name evidence="3" type="ORF">NLI96_g1317</name>
</gene>
<dbReference type="SMART" id="SM00240">
    <property type="entry name" value="FHA"/>
    <property type="match status" value="1"/>
</dbReference>
<evidence type="ECO:0000313" key="4">
    <source>
        <dbReference type="Proteomes" id="UP001212997"/>
    </source>
</evidence>
<dbReference type="PANTHER" id="PTHR35711">
    <property type="entry name" value="EXPRESSED PROTEIN"/>
    <property type="match status" value="1"/>
</dbReference>
<feature type="region of interest" description="Disordered" evidence="1">
    <location>
        <begin position="431"/>
        <end position="465"/>
    </location>
</feature>
<dbReference type="InterPro" id="IPR008984">
    <property type="entry name" value="SMAD_FHA_dom_sf"/>
</dbReference>
<feature type="compositionally biased region" description="Acidic residues" evidence="1">
    <location>
        <begin position="684"/>
        <end position="693"/>
    </location>
</feature>
<dbReference type="EMBL" id="JANAWD010000025">
    <property type="protein sequence ID" value="KAJ3490602.1"/>
    <property type="molecule type" value="Genomic_DNA"/>
</dbReference>
<feature type="region of interest" description="Disordered" evidence="1">
    <location>
        <begin position="244"/>
        <end position="278"/>
    </location>
</feature>
<feature type="domain" description="FHA" evidence="2">
    <location>
        <begin position="34"/>
        <end position="82"/>
    </location>
</feature>
<feature type="compositionally biased region" description="Basic and acidic residues" evidence="1">
    <location>
        <begin position="879"/>
        <end position="888"/>
    </location>
</feature>
<dbReference type="PANTHER" id="PTHR35711:SF1">
    <property type="entry name" value="ECTODERMAL, ISOFORM F"/>
    <property type="match status" value="1"/>
</dbReference>
<protein>
    <recommendedName>
        <fullName evidence="2">FHA domain-containing protein</fullName>
    </recommendedName>
</protein>
<feature type="compositionally biased region" description="Acidic residues" evidence="1">
    <location>
        <begin position="199"/>
        <end position="210"/>
    </location>
</feature>
<dbReference type="Gene3D" id="2.60.200.20">
    <property type="match status" value="1"/>
</dbReference>
<feature type="compositionally biased region" description="Low complexity" evidence="1">
    <location>
        <begin position="889"/>
        <end position="899"/>
    </location>
</feature>
<feature type="compositionally biased region" description="Acidic residues" evidence="1">
    <location>
        <begin position="383"/>
        <end position="417"/>
    </location>
</feature>
<feature type="compositionally biased region" description="Low complexity" evidence="1">
    <location>
        <begin position="856"/>
        <end position="870"/>
    </location>
</feature>
<dbReference type="Proteomes" id="UP001212997">
    <property type="component" value="Unassembled WGS sequence"/>
</dbReference>
<dbReference type="AlphaFoldDB" id="A0AAD5VCS7"/>
<dbReference type="SUPFAM" id="SSF49879">
    <property type="entry name" value="SMAD/FHA domain"/>
    <property type="match status" value="1"/>
</dbReference>
<feature type="region of interest" description="Disordered" evidence="1">
    <location>
        <begin position="292"/>
        <end position="351"/>
    </location>
</feature>
<reference evidence="3" key="1">
    <citation type="submission" date="2022-07" db="EMBL/GenBank/DDBJ databases">
        <title>Genome Sequence of Physisporinus lineatus.</title>
        <authorList>
            <person name="Buettner E."/>
        </authorList>
    </citation>
    <scope>NUCLEOTIDE SEQUENCE</scope>
    <source>
        <strain evidence="3">VT162</strain>
    </source>
</reference>
<feature type="region of interest" description="Disordered" evidence="1">
    <location>
        <begin position="589"/>
        <end position="713"/>
    </location>
</feature>
<feature type="compositionally biased region" description="Basic and acidic residues" evidence="1">
    <location>
        <begin position="523"/>
        <end position="538"/>
    </location>
</feature>
<feature type="compositionally biased region" description="Low complexity" evidence="1">
    <location>
        <begin position="624"/>
        <end position="635"/>
    </location>
</feature>
<dbReference type="InterPro" id="IPR000253">
    <property type="entry name" value="FHA_dom"/>
</dbReference>
<comment type="caution">
    <text evidence="3">The sequence shown here is derived from an EMBL/GenBank/DDBJ whole genome shotgun (WGS) entry which is preliminary data.</text>
</comment>
<evidence type="ECO:0000259" key="2">
    <source>
        <dbReference type="PROSITE" id="PS50006"/>
    </source>
</evidence>
<feature type="region of interest" description="Disordered" evidence="1">
    <location>
        <begin position="510"/>
        <end position="567"/>
    </location>
</feature>
<sequence length="1152" mass="127154">MDPSEVGKFGTLHLMKRLDPNQVVASYPIDDEEVTIGRDQDCSIRLYYDAVSPQHCKIIFHERKAYIVVLGTSGVLIDGCPVFPTSSISSPQVTVPLPNNSTIEVNRKRFLFCYPPKELRAMMISTPSRPDEAQPDRRQRRKTLRMSMIQSAQVFTPGPSQDPRENLRILKTPLKAAFPSSNRRQSSPLKRGMFRPPVEEEEEEEDEEDEIVLVETNHPKVVEEERDLVILEKIEVEETIQEPVAHHQQIQLPLPPAAQAPPQTPRRRAGPRASLHRAVLIRSAQRAALRYEMEREEEEEVEEVEDTIGEPEEMEDVQEAEEEEDTDEDEDEEMAEVEPERAPRGPVSGWRKSLNAMKEGLGWAFRASSVPREAEEEDHQHEQEEEEEEEEEVAEEEAEEEQDITDAEPATSEEVEDDAEELFAYYDAHKQGAGPLNEQPMDIQEHPDPPAAPLGPFMTPQPSRVGREKGFVRHSAGGFAAGGLPGAGARRVKVVEPWKVADIVIEEPKVKEEHEPSQVPETPVKRERLTEEEKQAIRERRKSALTTPDAFFGGQTPGSRKFSHLPSLSPKKAAPIAALSIVDTIHEVKDEEEEEAEEDTQVMLAKMKQMVEGVKRRQSMGARPSIGPGSGSTSPRKPSGFSLLAPEGEEPRGIPRREIVEVEEDDDDDEDNDDDKENVHQNEDVEMAEDEEDFSSHPQAGTRQPTTPKFTGVRELFREAAEEMHTPQMDGLRNLFRPERVAATPAFEGLGEMLATPAAYQEEPPLPKLDLKPALQKPKPVPAKSTQTRKPPSITRVPAPRRPATRTPAPRVDSPVETIPEEPEPSGSGNGKAKAVATRVTRKPRSKTTETNEVVGTSGKTSKTRSAAAAKEVEQEEPAAEHVRDRTRSGGSSKSTSSEEANKPAARRTRKVPEPPAIEEPPAPAAAPTRSLRKPRSTSKTPASEEKPPSKTPTTRRKAGAKIVDVDMDEDDPLDSLSPSKKATGSRVRRSARSKIDTIREDDDDNDEETVDTSTPVVEEEKPVVAPRTRTTTRKATTTTTSSIPKKVPPATTSKATTSRARVVPAKKVPATEPAKRGGAKTPGDKENTPEADDEEPEAGPSGKAGAKPSATKAKTVRSTAKTRAAAEQALKEAEPAKPAATRVSRTRATRK</sequence>
<feature type="region of interest" description="Disordered" evidence="1">
    <location>
        <begin position="365"/>
        <end position="417"/>
    </location>
</feature>
<organism evidence="3 4">
    <name type="scientific">Meripilus lineatus</name>
    <dbReference type="NCBI Taxonomy" id="2056292"/>
    <lineage>
        <taxon>Eukaryota</taxon>
        <taxon>Fungi</taxon>
        <taxon>Dikarya</taxon>
        <taxon>Basidiomycota</taxon>
        <taxon>Agaricomycotina</taxon>
        <taxon>Agaricomycetes</taxon>
        <taxon>Polyporales</taxon>
        <taxon>Meripilaceae</taxon>
        <taxon>Meripilus</taxon>
    </lineage>
</organism>
<feature type="compositionally biased region" description="Polar residues" evidence="1">
    <location>
        <begin position="179"/>
        <end position="188"/>
    </location>
</feature>
<feature type="compositionally biased region" description="Acidic residues" evidence="1">
    <location>
        <begin position="294"/>
        <end position="337"/>
    </location>
</feature>
<feature type="compositionally biased region" description="Low complexity" evidence="1">
    <location>
        <begin position="1024"/>
        <end position="1063"/>
    </location>
</feature>
<feature type="compositionally biased region" description="Polar residues" evidence="1">
    <location>
        <begin position="696"/>
        <end position="709"/>
    </location>
</feature>